<accession>A0A3A1QT96</accession>
<sequence>MLSKGSTGQPIFILTGMGCSFDEWYEVSEELSKTNQVIMFHRPGLGESELGDDTRNTQAAVLDLLNVVNHLGINEPIYLVGHSYGGLCAQHFAKVHPGIVKGMVLVDSTSVDLKILDDLDLPVMDEESDEVWITKCQDYAGKTKEQLEDLIRPSLEREHQSFPESVQQRLLEFKVNPLLYKAMASEIRHWKEDAEEIKSLGKFPDIPLIVIGRDKEHSMILEEYNRIPEWEVRKFEETWEKLIKDQSKLSVNSRLIFADQSGHAVYLDRPDVIIEAIHKLIFSTEGSRI</sequence>
<dbReference type="Gene3D" id="3.40.50.1820">
    <property type="entry name" value="alpha/beta hydrolase"/>
    <property type="match status" value="1"/>
</dbReference>
<keyword evidence="3" id="KW-1185">Reference proteome</keyword>
<protein>
    <submittedName>
        <fullName evidence="2">Alpha/beta fold hydrolase</fullName>
    </submittedName>
</protein>
<dbReference type="SUPFAM" id="SSF53474">
    <property type="entry name" value="alpha/beta-Hydrolases"/>
    <property type="match status" value="1"/>
</dbReference>
<evidence type="ECO:0000313" key="3">
    <source>
        <dbReference type="Proteomes" id="UP000265801"/>
    </source>
</evidence>
<evidence type="ECO:0000313" key="2">
    <source>
        <dbReference type="EMBL" id="RIW28571.1"/>
    </source>
</evidence>
<name>A0A3A1QT96_9BACI</name>
<dbReference type="AlphaFoldDB" id="A0A3A1QT96"/>
<dbReference type="InterPro" id="IPR029058">
    <property type="entry name" value="AB_hydrolase_fold"/>
</dbReference>
<comment type="caution">
    <text evidence="2">The sequence shown here is derived from an EMBL/GenBank/DDBJ whole genome shotgun (WGS) entry which is preliminary data.</text>
</comment>
<dbReference type="PANTHER" id="PTHR43433:SF5">
    <property type="entry name" value="AB HYDROLASE-1 DOMAIN-CONTAINING PROTEIN"/>
    <property type="match status" value="1"/>
</dbReference>
<reference evidence="2 3" key="1">
    <citation type="submission" date="2018-09" db="EMBL/GenBank/DDBJ databases">
        <title>Bacillus saliacetes sp. nov., isolated from Thai shrimp paste (Ka-pi).</title>
        <authorList>
            <person name="Daroonpunt R."/>
            <person name="Tanasupawat S."/>
            <person name="Yiamsombut S."/>
        </authorList>
    </citation>
    <scope>NUCLEOTIDE SEQUENCE [LARGE SCALE GENOMIC DNA]</scope>
    <source>
        <strain evidence="2 3">SKP7-4</strain>
    </source>
</reference>
<dbReference type="PANTHER" id="PTHR43433">
    <property type="entry name" value="HYDROLASE, ALPHA/BETA FOLD FAMILY PROTEIN"/>
    <property type="match status" value="1"/>
</dbReference>
<proteinExistence type="predicted"/>
<gene>
    <name evidence="2" type="ORF">D3H55_21475</name>
</gene>
<dbReference type="OrthoDB" id="59888at2"/>
<keyword evidence="2" id="KW-0378">Hydrolase</keyword>
<feature type="domain" description="AB hydrolase-1" evidence="1">
    <location>
        <begin position="10"/>
        <end position="185"/>
    </location>
</feature>
<dbReference type="GO" id="GO:0016787">
    <property type="term" value="F:hydrolase activity"/>
    <property type="evidence" value="ECO:0007669"/>
    <property type="project" value="UniProtKB-KW"/>
</dbReference>
<dbReference type="EMBL" id="QXIR01000043">
    <property type="protein sequence ID" value="RIW28571.1"/>
    <property type="molecule type" value="Genomic_DNA"/>
</dbReference>
<evidence type="ECO:0000259" key="1">
    <source>
        <dbReference type="Pfam" id="PF00561"/>
    </source>
</evidence>
<dbReference type="Proteomes" id="UP000265801">
    <property type="component" value="Unassembled WGS sequence"/>
</dbReference>
<dbReference type="InterPro" id="IPR050471">
    <property type="entry name" value="AB_hydrolase"/>
</dbReference>
<dbReference type="InterPro" id="IPR000073">
    <property type="entry name" value="AB_hydrolase_1"/>
</dbReference>
<dbReference type="Pfam" id="PF00561">
    <property type="entry name" value="Abhydrolase_1"/>
    <property type="match status" value="1"/>
</dbReference>
<organism evidence="2 3">
    <name type="scientific">Bacillus salacetis</name>
    <dbReference type="NCBI Taxonomy" id="2315464"/>
    <lineage>
        <taxon>Bacteria</taxon>
        <taxon>Bacillati</taxon>
        <taxon>Bacillota</taxon>
        <taxon>Bacilli</taxon>
        <taxon>Bacillales</taxon>
        <taxon>Bacillaceae</taxon>
        <taxon>Bacillus</taxon>
    </lineage>
</organism>
<dbReference type="PROSITE" id="PS51257">
    <property type="entry name" value="PROKAR_LIPOPROTEIN"/>
    <property type="match status" value="1"/>
</dbReference>